<dbReference type="EMBL" id="CM037614">
    <property type="protein sequence ID" value="KAH8017853.1"/>
    <property type="molecule type" value="Genomic_DNA"/>
</dbReference>
<accession>A0ACB8GDX2</accession>
<reference evidence="1" key="1">
    <citation type="submission" date="2021-08" db="EMBL/GenBank/DDBJ databases">
        <title>The first chromosome-level gecko genome reveals the dynamic sex chromosomes of Neotropical dwarf geckos (Sphaerodactylidae: Sphaerodactylus).</title>
        <authorList>
            <person name="Pinto B.J."/>
            <person name="Keating S.E."/>
            <person name="Gamble T."/>
        </authorList>
    </citation>
    <scope>NUCLEOTIDE SEQUENCE</scope>
    <source>
        <strain evidence="1">TG3544</strain>
    </source>
</reference>
<comment type="caution">
    <text evidence="1">The sequence shown here is derived from an EMBL/GenBank/DDBJ whole genome shotgun (WGS) entry which is preliminary data.</text>
</comment>
<keyword evidence="2" id="KW-1185">Reference proteome</keyword>
<gene>
    <name evidence="1" type="ORF">K3G42_032865</name>
</gene>
<name>A0ACB8GDX2_9SAUR</name>
<evidence type="ECO:0000313" key="1">
    <source>
        <dbReference type="EMBL" id="KAH8017853.1"/>
    </source>
</evidence>
<evidence type="ECO:0000313" key="2">
    <source>
        <dbReference type="Proteomes" id="UP000827872"/>
    </source>
</evidence>
<proteinExistence type="predicted"/>
<organism evidence="1 2">
    <name type="scientific">Sphaerodactylus townsendi</name>
    <dbReference type="NCBI Taxonomy" id="933632"/>
    <lineage>
        <taxon>Eukaryota</taxon>
        <taxon>Metazoa</taxon>
        <taxon>Chordata</taxon>
        <taxon>Craniata</taxon>
        <taxon>Vertebrata</taxon>
        <taxon>Euteleostomi</taxon>
        <taxon>Lepidosauria</taxon>
        <taxon>Squamata</taxon>
        <taxon>Bifurcata</taxon>
        <taxon>Gekkota</taxon>
        <taxon>Sphaerodactylidae</taxon>
        <taxon>Sphaerodactylus</taxon>
    </lineage>
</organism>
<protein>
    <submittedName>
        <fullName evidence="1">Uncharacterized protein</fullName>
    </submittedName>
</protein>
<dbReference type="Proteomes" id="UP000827872">
    <property type="component" value="Linkage Group LG01"/>
</dbReference>
<sequence length="195" mass="23326">MRNEEVHFYVNVSDITDVKTQLNRYTILYRVLIEDVHELIQTQTVNDTVIPRTSVSYYEQYHSLKEIYRWMEHIVSRYSDLVQKINIGTSYEKRPLYILKISNRDATQKKAIWIDCGIHAREWIAPAFCLWFVGHVTHSRDRDHQMAILLQQFDFYVMPVLNVDGYEFTWTNVKVRLRIPVMRPTVDLTLSQNQK</sequence>